<evidence type="ECO:0000313" key="2">
    <source>
        <dbReference type="EMBL" id="CAJ1961545.1"/>
    </source>
</evidence>
<dbReference type="Proteomes" id="UP001295423">
    <property type="component" value="Unassembled WGS sequence"/>
</dbReference>
<dbReference type="EMBL" id="CAKOGP040002091">
    <property type="protein sequence ID" value="CAJ1961545.1"/>
    <property type="molecule type" value="Genomic_DNA"/>
</dbReference>
<comment type="caution">
    <text evidence="2">The sequence shown here is derived from an EMBL/GenBank/DDBJ whole genome shotgun (WGS) entry which is preliminary data.</text>
</comment>
<reference evidence="2" key="1">
    <citation type="submission" date="2023-08" db="EMBL/GenBank/DDBJ databases">
        <authorList>
            <person name="Audoor S."/>
            <person name="Bilcke G."/>
        </authorList>
    </citation>
    <scope>NUCLEOTIDE SEQUENCE</scope>
</reference>
<feature type="compositionally biased region" description="Basic and acidic residues" evidence="1">
    <location>
        <begin position="13"/>
        <end position="23"/>
    </location>
</feature>
<name>A0AAD2JM80_9STRA</name>
<feature type="compositionally biased region" description="Acidic residues" evidence="1">
    <location>
        <begin position="121"/>
        <end position="132"/>
    </location>
</feature>
<organism evidence="2 3">
    <name type="scientific">Cylindrotheca closterium</name>
    <dbReference type="NCBI Taxonomy" id="2856"/>
    <lineage>
        <taxon>Eukaryota</taxon>
        <taxon>Sar</taxon>
        <taxon>Stramenopiles</taxon>
        <taxon>Ochrophyta</taxon>
        <taxon>Bacillariophyta</taxon>
        <taxon>Bacillariophyceae</taxon>
        <taxon>Bacillariophycidae</taxon>
        <taxon>Bacillariales</taxon>
        <taxon>Bacillariaceae</taxon>
        <taxon>Cylindrotheca</taxon>
    </lineage>
</organism>
<evidence type="ECO:0000313" key="3">
    <source>
        <dbReference type="Proteomes" id="UP001295423"/>
    </source>
</evidence>
<evidence type="ECO:0000256" key="1">
    <source>
        <dbReference type="SAM" id="MobiDB-lite"/>
    </source>
</evidence>
<accession>A0AAD2JM80</accession>
<feature type="compositionally biased region" description="Polar residues" evidence="1">
    <location>
        <begin position="1"/>
        <end position="11"/>
    </location>
</feature>
<keyword evidence="3" id="KW-1185">Reference proteome</keyword>
<proteinExistence type="predicted"/>
<protein>
    <submittedName>
        <fullName evidence="2">Uncharacterized protein</fullName>
    </submittedName>
</protein>
<feature type="region of interest" description="Disordered" evidence="1">
    <location>
        <begin position="111"/>
        <end position="132"/>
    </location>
</feature>
<feature type="compositionally biased region" description="Polar residues" evidence="1">
    <location>
        <begin position="25"/>
        <end position="41"/>
    </location>
</feature>
<dbReference type="AlphaFoldDB" id="A0AAD2JM80"/>
<feature type="region of interest" description="Disordered" evidence="1">
    <location>
        <begin position="1"/>
        <end position="94"/>
    </location>
</feature>
<sequence length="132" mass="14783">MSSTNKNSYNRRGSMDFNRRGSMDNKYTTTTSNKQQQLPSRNSCRDSMRSSISNSSNEPLSDGALAIMRSPQPDSPNKPRVMRRRGSLITGRQANELLLDTSDCLSEMMQKRKQTGTTFNDDCDSGDSDIES</sequence>
<feature type="compositionally biased region" description="Low complexity" evidence="1">
    <location>
        <begin position="49"/>
        <end position="61"/>
    </location>
</feature>
<gene>
    <name evidence="2" type="ORF">CYCCA115_LOCUS19250</name>
</gene>